<feature type="signal peptide" evidence="16">
    <location>
        <begin position="1"/>
        <end position="19"/>
    </location>
</feature>
<evidence type="ECO:0000256" key="3">
    <source>
        <dbReference type="ARBA" id="ARBA00004613"/>
    </source>
</evidence>
<evidence type="ECO:0000256" key="10">
    <source>
        <dbReference type="ARBA" id="ARBA00023136"/>
    </source>
</evidence>
<dbReference type="PANTHER" id="PTHR33048">
    <property type="entry name" value="PTH11-LIKE INTEGRAL MEMBRANE PROTEIN (AFU_ORTHOLOGUE AFUA_5G11245)"/>
    <property type="match status" value="1"/>
</dbReference>
<evidence type="ECO:0000256" key="12">
    <source>
        <dbReference type="ARBA" id="ARBA00023288"/>
    </source>
</evidence>
<evidence type="ECO:0000256" key="6">
    <source>
        <dbReference type="ARBA" id="ARBA00022622"/>
    </source>
</evidence>
<keyword evidence="6" id="KW-0325">Glycoprotein</keyword>
<comment type="similarity">
    <text evidence="4">Belongs to the RBT5 family.</text>
</comment>
<keyword evidence="6" id="KW-0336">GPI-anchor</keyword>
<evidence type="ECO:0000256" key="13">
    <source>
        <dbReference type="ARBA" id="ARBA00038359"/>
    </source>
</evidence>
<evidence type="ECO:0000259" key="18">
    <source>
        <dbReference type="Pfam" id="PF20684"/>
    </source>
</evidence>
<dbReference type="InterPro" id="IPR049326">
    <property type="entry name" value="Rhodopsin_dom_fungi"/>
</dbReference>
<dbReference type="GO" id="GO:0005576">
    <property type="term" value="C:extracellular region"/>
    <property type="evidence" value="ECO:0007669"/>
    <property type="project" value="UniProtKB-SubCell"/>
</dbReference>
<keyword evidence="8 16" id="KW-0732">Signal</keyword>
<evidence type="ECO:0000256" key="15">
    <source>
        <dbReference type="SAM" id="Phobius"/>
    </source>
</evidence>
<dbReference type="AlphaFoldDB" id="A0A395MTD9"/>
<feature type="transmembrane region" description="Helical" evidence="15">
    <location>
        <begin position="134"/>
        <end position="153"/>
    </location>
</feature>
<dbReference type="EMBL" id="PXXK01000129">
    <property type="protein sequence ID" value="RFN50693.1"/>
    <property type="molecule type" value="Genomic_DNA"/>
</dbReference>
<evidence type="ECO:0000256" key="8">
    <source>
        <dbReference type="ARBA" id="ARBA00022729"/>
    </source>
</evidence>
<feature type="compositionally biased region" description="Polar residues" evidence="14">
    <location>
        <begin position="427"/>
        <end position="439"/>
    </location>
</feature>
<comment type="caution">
    <text evidence="19">The sequence shown here is derived from an EMBL/GenBank/DDBJ whole genome shotgun (WGS) entry which is preliminary data.</text>
</comment>
<evidence type="ECO:0000256" key="14">
    <source>
        <dbReference type="SAM" id="MobiDB-lite"/>
    </source>
</evidence>
<keyword evidence="7 15" id="KW-0812">Transmembrane</keyword>
<evidence type="ECO:0000313" key="19">
    <source>
        <dbReference type="EMBL" id="RFN50693.1"/>
    </source>
</evidence>
<dbReference type="Pfam" id="PF05730">
    <property type="entry name" value="CFEM"/>
    <property type="match status" value="1"/>
</dbReference>
<feature type="transmembrane region" description="Helical" evidence="15">
    <location>
        <begin position="332"/>
        <end position="352"/>
    </location>
</feature>
<keyword evidence="9 15" id="KW-1133">Transmembrane helix</keyword>
<evidence type="ECO:0000256" key="2">
    <source>
        <dbReference type="ARBA" id="ARBA00004589"/>
    </source>
</evidence>
<dbReference type="Proteomes" id="UP000265631">
    <property type="component" value="Unassembled WGS sequence"/>
</dbReference>
<organism evidence="19 20">
    <name type="scientific">Fusarium flagelliforme</name>
    <dbReference type="NCBI Taxonomy" id="2675880"/>
    <lineage>
        <taxon>Eukaryota</taxon>
        <taxon>Fungi</taxon>
        <taxon>Dikarya</taxon>
        <taxon>Ascomycota</taxon>
        <taxon>Pezizomycotina</taxon>
        <taxon>Sordariomycetes</taxon>
        <taxon>Hypocreomycetidae</taxon>
        <taxon>Hypocreales</taxon>
        <taxon>Nectriaceae</taxon>
        <taxon>Fusarium</taxon>
        <taxon>Fusarium incarnatum-equiseti species complex</taxon>
    </lineage>
</organism>
<gene>
    <name evidence="19" type="ORF">FIE12Z_5077</name>
</gene>
<feature type="domain" description="CFEM" evidence="17">
    <location>
        <begin position="27"/>
        <end position="88"/>
    </location>
</feature>
<keyword evidence="5" id="KW-0964">Secreted</keyword>
<keyword evidence="10 15" id="KW-0472">Membrane</keyword>
<feature type="domain" description="Rhodopsin" evidence="18">
    <location>
        <begin position="116"/>
        <end position="357"/>
    </location>
</feature>
<evidence type="ECO:0000256" key="9">
    <source>
        <dbReference type="ARBA" id="ARBA00022989"/>
    </source>
</evidence>
<keyword evidence="11" id="KW-1015">Disulfide bond</keyword>
<feature type="transmembrane region" description="Helical" evidence="15">
    <location>
        <begin position="263"/>
        <end position="285"/>
    </location>
</feature>
<dbReference type="STRING" id="2594813.A0A395MTD9"/>
<evidence type="ECO:0000256" key="7">
    <source>
        <dbReference type="ARBA" id="ARBA00022692"/>
    </source>
</evidence>
<comment type="similarity">
    <text evidence="13">Belongs to the SAT4 family.</text>
</comment>
<accession>A0A395MTD9</accession>
<feature type="transmembrane region" description="Helical" evidence="15">
    <location>
        <begin position="97"/>
        <end position="122"/>
    </location>
</feature>
<name>A0A395MTD9_9HYPO</name>
<feature type="compositionally biased region" description="Low complexity" evidence="14">
    <location>
        <begin position="407"/>
        <end position="426"/>
    </location>
</feature>
<feature type="region of interest" description="Disordered" evidence="14">
    <location>
        <begin position="396"/>
        <end position="439"/>
    </location>
</feature>
<comment type="subcellular location">
    <subcellularLocation>
        <location evidence="2">Membrane</location>
        <topology evidence="2">Lipid-anchor</topology>
        <topology evidence="2">GPI-anchor</topology>
    </subcellularLocation>
    <subcellularLocation>
        <location evidence="1">Membrane</location>
        <topology evidence="1">Multi-pass membrane protein</topology>
    </subcellularLocation>
    <subcellularLocation>
        <location evidence="3">Secreted</location>
    </subcellularLocation>
</comment>
<protein>
    <submittedName>
        <fullName evidence="19">Uncharacterized protein</fullName>
    </submittedName>
</protein>
<evidence type="ECO:0000256" key="16">
    <source>
        <dbReference type="SAM" id="SignalP"/>
    </source>
</evidence>
<dbReference type="GO" id="GO:0098552">
    <property type="term" value="C:side of membrane"/>
    <property type="evidence" value="ECO:0007669"/>
    <property type="project" value="UniProtKB-KW"/>
</dbReference>
<evidence type="ECO:0000313" key="20">
    <source>
        <dbReference type="Proteomes" id="UP000265631"/>
    </source>
</evidence>
<keyword evidence="12" id="KW-0449">Lipoprotein</keyword>
<dbReference type="InterPro" id="IPR052337">
    <property type="entry name" value="SAT4-like"/>
</dbReference>
<evidence type="ECO:0000256" key="4">
    <source>
        <dbReference type="ARBA" id="ARBA00010031"/>
    </source>
</evidence>
<feature type="chain" id="PRO_5017387100" evidence="16">
    <location>
        <begin position="20"/>
        <end position="439"/>
    </location>
</feature>
<reference evidence="19 20" key="1">
    <citation type="journal article" date="2018" name="PLoS Pathog.">
        <title>Evolution of structural diversity of trichothecenes, a family of toxins produced by plant pathogenic and entomopathogenic fungi.</title>
        <authorList>
            <person name="Proctor R.H."/>
            <person name="McCormick S.P."/>
            <person name="Kim H.S."/>
            <person name="Cardoza R.E."/>
            <person name="Stanley A.M."/>
            <person name="Lindo L."/>
            <person name="Kelly A."/>
            <person name="Brown D.W."/>
            <person name="Lee T."/>
            <person name="Vaughan M.M."/>
            <person name="Alexander N.J."/>
            <person name="Busman M."/>
            <person name="Gutierrez S."/>
        </authorList>
    </citation>
    <scope>NUCLEOTIDE SEQUENCE [LARGE SCALE GENOMIC DNA]</scope>
    <source>
        <strain evidence="19 20">NRRL 13405</strain>
    </source>
</reference>
<evidence type="ECO:0000256" key="5">
    <source>
        <dbReference type="ARBA" id="ARBA00022525"/>
    </source>
</evidence>
<dbReference type="InterPro" id="IPR008427">
    <property type="entry name" value="Extracellular_membr_CFEM_dom"/>
</dbReference>
<evidence type="ECO:0000259" key="17">
    <source>
        <dbReference type="Pfam" id="PF05730"/>
    </source>
</evidence>
<evidence type="ECO:0000256" key="1">
    <source>
        <dbReference type="ARBA" id="ARBA00004141"/>
    </source>
</evidence>
<dbReference type="PANTHER" id="PTHR33048:SF143">
    <property type="entry name" value="EXTRACELLULAR MEMBRANE PROTEIN CFEM DOMAIN-CONTAINING PROTEIN-RELATED"/>
    <property type="match status" value="1"/>
</dbReference>
<proteinExistence type="inferred from homology"/>
<evidence type="ECO:0000256" key="11">
    <source>
        <dbReference type="ARBA" id="ARBA00023157"/>
    </source>
</evidence>
<sequence>MALVKRLVFLTVLARGAAAQSLASVLTDAPQCAADCLITIFSQPPFAGKNQSAICGDKQFADAIGDCLTAKCTVRQTLDFIKMSAAVCGLEPTNNILLYRLVTIIMAVCAFLFFTLRIIATVRLKLKWALDDTLTTASFVLMIPTVVLLQFMINNGLGLDIWYLSDYEITEGFRLFFFLELVYLASLVLVKTAILCFFLRIFPDNKFRIVTKFTIAFNILIGVTFFILAFFQTQPLSFFWQGWQTKESKRVMTGIIRLTMPHAALNLALDVWMLVLPISQLWGVGLKLKKKLGVIAMFSVGIFLTIVAAIRVHELVLFASSRDLTVINAQKAMIWSSVEICVGVMVACMPHIRNLVRYIRSRHREKKGTEKEPGSEQIFVDRSLATITVDEATRPELNDEGLKSKASRTTTTTSTTAAGTTNSTHTGSISFASDADTQV</sequence>
<keyword evidence="20" id="KW-1185">Reference proteome</keyword>
<feature type="transmembrane region" description="Helical" evidence="15">
    <location>
        <begin position="173"/>
        <end position="201"/>
    </location>
</feature>
<dbReference type="Pfam" id="PF20684">
    <property type="entry name" value="Fung_rhodopsin"/>
    <property type="match status" value="1"/>
</dbReference>
<feature type="transmembrane region" description="Helical" evidence="15">
    <location>
        <begin position="292"/>
        <end position="312"/>
    </location>
</feature>
<feature type="transmembrane region" description="Helical" evidence="15">
    <location>
        <begin position="213"/>
        <end position="231"/>
    </location>
</feature>